<dbReference type="InParanoid" id="A0A4R6QNH3"/>
<protein>
    <recommendedName>
        <fullName evidence="4">DnaJ-like protein</fullName>
    </recommendedName>
</protein>
<feature type="region of interest" description="Disordered" evidence="1">
    <location>
        <begin position="79"/>
        <end position="111"/>
    </location>
</feature>
<evidence type="ECO:0000313" key="3">
    <source>
        <dbReference type="Proteomes" id="UP000295361"/>
    </source>
</evidence>
<name>A0A4R6QNH3_9BURK</name>
<dbReference type="RefSeq" id="WP_133701867.1">
    <property type="nucleotide sequence ID" value="NZ_SNXS01000004.1"/>
</dbReference>
<reference evidence="2 3" key="1">
    <citation type="submission" date="2019-03" db="EMBL/GenBank/DDBJ databases">
        <title>Genomic Encyclopedia of Type Strains, Phase IV (KMG-IV): sequencing the most valuable type-strain genomes for metagenomic binning, comparative biology and taxonomic classification.</title>
        <authorList>
            <person name="Goeker M."/>
        </authorList>
    </citation>
    <scope>NUCLEOTIDE SEQUENCE [LARGE SCALE GENOMIC DNA]</scope>
    <source>
        <strain evidence="2 3">DSM 16998</strain>
    </source>
</reference>
<feature type="compositionally biased region" description="Pro residues" evidence="1">
    <location>
        <begin position="99"/>
        <end position="109"/>
    </location>
</feature>
<dbReference type="InterPro" id="IPR036869">
    <property type="entry name" value="J_dom_sf"/>
</dbReference>
<evidence type="ECO:0008006" key="4">
    <source>
        <dbReference type="Google" id="ProtNLM"/>
    </source>
</evidence>
<dbReference type="Proteomes" id="UP000295361">
    <property type="component" value="Unassembled WGS sequence"/>
</dbReference>
<evidence type="ECO:0000256" key="1">
    <source>
        <dbReference type="SAM" id="MobiDB-lite"/>
    </source>
</evidence>
<keyword evidence="3" id="KW-1185">Reference proteome</keyword>
<organism evidence="2 3">
    <name type="scientific">Roseateles toxinivorans</name>
    <dbReference type="NCBI Taxonomy" id="270368"/>
    <lineage>
        <taxon>Bacteria</taxon>
        <taxon>Pseudomonadati</taxon>
        <taxon>Pseudomonadota</taxon>
        <taxon>Betaproteobacteria</taxon>
        <taxon>Burkholderiales</taxon>
        <taxon>Sphaerotilaceae</taxon>
        <taxon>Roseateles</taxon>
    </lineage>
</organism>
<evidence type="ECO:0000313" key="2">
    <source>
        <dbReference type="EMBL" id="TDP64021.1"/>
    </source>
</evidence>
<dbReference type="AlphaFoldDB" id="A0A4R6QNH3"/>
<dbReference type="EMBL" id="SNXS01000004">
    <property type="protein sequence ID" value="TDP64021.1"/>
    <property type="molecule type" value="Genomic_DNA"/>
</dbReference>
<comment type="caution">
    <text evidence="2">The sequence shown here is derived from an EMBL/GenBank/DDBJ whole genome shotgun (WGS) entry which is preliminary data.</text>
</comment>
<sequence length="256" mass="28935">MLNTTKSLPPAMELGRRQGAMAALQLQLQGLEAELTVLLKGLKRFIVRYAQELTPLYTELDALELQLSEALQRLLQAEGGEGFGPAPETGFGLPDFGNLPPPEPEPKPPVALAGPPDFKLLYRRAAMRLHPDRARSEVERNILNHAMSQVNLAYAQGDRYTIERLLVQSGEDPQQVSSDPLSARLLWVQQREQQLQQRERYVQSRLKELRANPMHRLWRVVADAETLGLDPLGVMAERLRGQIAERRRELQAVTQR</sequence>
<proteinExistence type="predicted"/>
<dbReference type="OrthoDB" id="9150739at2"/>
<gene>
    <name evidence="2" type="ORF">DES47_104305</name>
</gene>
<accession>A0A4R6QNH3</accession>
<dbReference type="SUPFAM" id="SSF46565">
    <property type="entry name" value="Chaperone J-domain"/>
    <property type="match status" value="1"/>
</dbReference>